<accession>A0A5A4U482</accession>
<feature type="transmembrane region" description="Helical" evidence="1">
    <location>
        <begin position="194"/>
        <end position="215"/>
    </location>
</feature>
<feature type="transmembrane region" description="Helical" evidence="1">
    <location>
        <begin position="247"/>
        <end position="266"/>
    </location>
</feature>
<feature type="transmembrane region" description="Helical" evidence="1">
    <location>
        <begin position="80"/>
        <end position="107"/>
    </location>
</feature>
<name>A0A5A4U482_ESCAL</name>
<keyword evidence="1" id="KW-0812">Transmembrane</keyword>
<feature type="transmembrane region" description="Helical" evidence="1">
    <location>
        <begin position="324"/>
        <end position="344"/>
    </location>
</feature>
<feature type="transmembrane region" description="Helical" evidence="1">
    <location>
        <begin position="222"/>
        <end position="241"/>
    </location>
</feature>
<feature type="transmembrane region" description="Helical" evidence="1">
    <location>
        <begin position="297"/>
        <end position="317"/>
    </location>
</feature>
<reference evidence="2" key="1">
    <citation type="submission" date="2019-07" db="EMBL/GenBank/DDBJ databases">
        <title>Overview of O-antigen diversity of Escherichia albertii, an emerging enteropathogen; genetic structure, serology, and development of O-genotyping method.</title>
        <authorList>
            <person name="Ooka T."/>
            <person name="Seto K."/>
            <person name="Ogura Y."/>
            <person name="Iguchi A."/>
            <person name="Imura N."/>
            <person name="Honda M."/>
            <person name="Etoh Y."/>
            <person name="Ikeda T."/>
            <person name="Sugitani W."/>
            <person name="Konno T."/>
            <person name="Kawano K."/>
            <person name="Kudo Y."/>
            <person name="Murakami K."/>
            <person name="Hayashi T."/>
            <person name="Nishi J."/>
        </authorList>
    </citation>
    <scope>NUCLEOTIDE SEQUENCE</scope>
    <source>
        <strain evidence="2">FCI-EC468</strain>
    </source>
</reference>
<feature type="transmembrane region" description="Helical" evidence="1">
    <location>
        <begin position="273"/>
        <end position="291"/>
    </location>
</feature>
<feature type="transmembrane region" description="Helical" evidence="1">
    <location>
        <begin position="114"/>
        <end position="131"/>
    </location>
</feature>
<evidence type="ECO:0000256" key="1">
    <source>
        <dbReference type="SAM" id="Phobius"/>
    </source>
</evidence>
<organism evidence="2">
    <name type="scientific">Escherichia albertii</name>
    <dbReference type="NCBI Taxonomy" id="208962"/>
    <lineage>
        <taxon>Bacteria</taxon>
        <taxon>Pseudomonadati</taxon>
        <taxon>Pseudomonadota</taxon>
        <taxon>Gammaproteobacteria</taxon>
        <taxon>Enterobacterales</taxon>
        <taxon>Enterobacteriaceae</taxon>
        <taxon>Escherichia</taxon>
    </lineage>
</organism>
<dbReference type="InterPro" id="IPR049458">
    <property type="entry name" value="EpsG-like"/>
</dbReference>
<feature type="transmembrane region" description="Helical" evidence="1">
    <location>
        <begin position="137"/>
        <end position="156"/>
    </location>
</feature>
<sequence length="383" mass="45018">MAIYIFISISCLISYVVSSEREYSFISRCLLMILILFTGLSYTNGWDWYGYVDFYKNIQNEGISAINEYNIYGIEYLYLIYLYIVGLSGGGFGLFILLNAIIVNFLIYNFCKRASINYGLFMFIFISVSYLRLELSTIRQGLAVVLVIYSYSLILNSKIKASLLFILLAVCFHRSAAIVLLFFPFIYFNNTRSIHYFIVILAMPFIVLSGELNVFFIKILNVFNSGLLNAYVSKLTIYLSLNTRAIINPQAVALLIFYFVCIRFCNFKNRKQVLFLNIVACHVIVSFYFIFLTQLIIMRLIYYFQVGWMCWTIILYKEYLRPKWLCFILICFLFIVKSMLNFRYEQDRAVFFPYYNVISSYFDDNYGRNRTFILNKAGELSQE</sequence>
<feature type="transmembrane region" description="Helical" evidence="1">
    <location>
        <begin position="163"/>
        <end position="188"/>
    </location>
</feature>
<gene>
    <name evidence="2" type="primary">wzy</name>
</gene>
<keyword evidence="1" id="KW-1133">Transmembrane helix</keyword>
<proteinExistence type="predicted"/>
<feature type="transmembrane region" description="Helical" evidence="1">
    <location>
        <begin position="25"/>
        <end position="43"/>
    </location>
</feature>
<dbReference type="RefSeq" id="WP_161983860.1">
    <property type="nucleotide sequence ID" value="NZ_BEZX01000023.1"/>
</dbReference>
<evidence type="ECO:0000313" key="2">
    <source>
        <dbReference type="EMBL" id="BBM62767.1"/>
    </source>
</evidence>
<dbReference type="AlphaFoldDB" id="A0A5A4U482"/>
<dbReference type="Pfam" id="PF14897">
    <property type="entry name" value="EpsG"/>
    <property type="match status" value="1"/>
</dbReference>
<protein>
    <submittedName>
        <fullName evidence="2">Predicted O-antigen polymerase</fullName>
    </submittedName>
</protein>
<dbReference type="EMBL" id="LC494335">
    <property type="protein sequence ID" value="BBM62767.1"/>
    <property type="molecule type" value="Genomic_DNA"/>
</dbReference>
<keyword evidence="1" id="KW-0472">Membrane</keyword>